<dbReference type="InterPro" id="IPR018640">
    <property type="entry name" value="DUF2063"/>
</dbReference>
<dbReference type="Pfam" id="PF09836">
    <property type="entry name" value="DUF2063"/>
    <property type="match status" value="1"/>
</dbReference>
<gene>
    <name evidence="3" type="ORF">G3R48_13340</name>
</gene>
<dbReference type="InterPro" id="IPR044922">
    <property type="entry name" value="DUF2063_N_sf"/>
</dbReference>
<dbReference type="EMBL" id="JAAIKR010000014">
    <property type="protein sequence ID" value="MBR9728963.1"/>
    <property type="molecule type" value="Genomic_DNA"/>
</dbReference>
<dbReference type="InterPro" id="IPR054098">
    <property type="entry name" value="NGO1945-like_C"/>
</dbReference>
<accession>A0ABS5I4L1</accession>
<evidence type="ECO:0000259" key="1">
    <source>
        <dbReference type="Pfam" id="PF09836"/>
    </source>
</evidence>
<dbReference type="Gene3D" id="3.90.930.50">
    <property type="match status" value="1"/>
</dbReference>
<comment type="caution">
    <text evidence="3">The sequence shown here is derived from an EMBL/GenBank/DDBJ whole genome shotgun (WGS) entry which is preliminary data.</text>
</comment>
<name>A0ABS5I4L1_9GAMM</name>
<dbReference type="Pfam" id="PF22106">
    <property type="entry name" value="NGO1945_C"/>
    <property type="match status" value="1"/>
</dbReference>
<keyword evidence="4" id="KW-1185">Reference proteome</keyword>
<dbReference type="Gene3D" id="1.10.150.690">
    <property type="entry name" value="DUF2063"/>
    <property type="match status" value="1"/>
</dbReference>
<sequence length="254" mass="29052">MDFIKHQQQFMAYIKNPQSALPSGIEPRRMHIYRELFFNNIDGFVSSAFPVLKSLYSAENWQQLIQQFFVTHQCKTPIFIEIAAEFLQFLQNEHQVSAADPVFLLELAHYEWLELVVSTAQPLKSEQLLTADSVLTESLTLAATAKIAQYSFDVQHISVDYQPIAPTSQPQFFCVYLDKSEEVAFLQLNPLTAQVLAFIESKQHQGDFITVEQLLDWLTTTYPQMSPELLQQGCESLLITLASQGILVTWQDKL</sequence>
<feature type="domain" description="NGO1945-like C-terminal" evidence="2">
    <location>
        <begin position="144"/>
        <end position="241"/>
    </location>
</feature>
<evidence type="ECO:0000313" key="3">
    <source>
        <dbReference type="EMBL" id="MBR9728963.1"/>
    </source>
</evidence>
<feature type="domain" description="Putative DNA-binding" evidence="1">
    <location>
        <begin position="6"/>
        <end position="90"/>
    </location>
</feature>
<evidence type="ECO:0000259" key="2">
    <source>
        <dbReference type="Pfam" id="PF22106"/>
    </source>
</evidence>
<reference evidence="3 4" key="1">
    <citation type="submission" date="2020-02" db="EMBL/GenBank/DDBJ databases">
        <title>Shewanella WXL01 sp. nov., a marine bacterium isolated from green algae in Luhuitou Fringing Reef (Northern South China Sea).</title>
        <authorList>
            <person name="Wang X."/>
        </authorList>
    </citation>
    <scope>NUCLEOTIDE SEQUENCE [LARGE SCALE GENOMIC DNA]</scope>
    <source>
        <strain evidence="3 4">MCCC 1A01895</strain>
    </source>
</reference>
<dbReference type="Proteomes" id="UP000811844">
    <property type="component" value="Unassembled WGS sequence"/>
</dbReference>
<evidence type="ECO:0000313" key="4">
    <source>
        <dbReference type="Proteomes" id="UP000811844"/>
    </source>
</evidence>
<dbReference type="RefSeq" id="WP_153665280.1">
    <property type="nucleotide sequence ID" value="NZ_JAAIKR010000014.1"/>
</dbReference>
<protein>
    <submittedName>
        <fullName evidence="3">DUF2063 domain-containing protein</fullName>
    </submittedName>
</protein>
<organism evidence="3 4">
    <name type="scientific">Shewanella intestini</name>
    <dbReference type="NCBI Taxonomy" id="2017544"/>
    <lineage>
        <taxon>Bacteria</taxon>
        <taxon>Pseudomonadati</taxon>
        <taxon>Pseudomonadota</taxon>
        <taxon>Gammaproteobacteria</taxon>
        <taxon>Alteromonadales</taxon>
        <taxon>Shewanellaceae</taxon>
        <taxon>Shewanella</taxon>
    </lineage>
</organism>
<proteinExistence type="predicted"/>